<protein>
    <submittedName>
        <fullName evidence="2">Uncharacterized protein</fullName>
    </submittedName>
</protein>
<proteinExistence type="predicted"/>
<dbReference type="AlphaFoldDB" id="A0A6H5IYC7"/>
<keyword evidence="3" id="KW-1185">Reference proteome</keyword>
<evidence type="ECO:0000256" key="1">
    <source>
        <dbReference type="SAM" id="MobiDB-lite"/>
    </source>
</evidence>
<organism evidence="2 3">
    <name type="scientific">Trichogramma brassicae</name>
    <dbReference type="NCBI Taxonomy" id="86971"/>
    <lineage>
        <taxon>Eukaryota</taxon>
        <taxon>Metazoa</taxon>
        <taxon>Ecdysozoa</taxon>
        <taxon>Arthropoda</taxon>
        <taxon>Hexapoda</taxon>
        <taxon>Insecta</taxon>
        <taxon>Pterygota</taxon>
        <taxon>Neoptera</taxon>
        <taxon>Endopterygota</taxon>
        <taxon>Hymenoptera</taxon>
        <taxon>Apocrita</taxon>
        <taxon>Proctotrupomorpha</taxon>
        <taxon>Chalcidoidea</taxon>
        <taxon>Trichogrammatidae</taxon>
        <taxon>Trichogramma</taxon>
    </lineage>
</organism>
<dbReference type="EMBL" id="CADCXV010001128">
    <property type="protein sequence ID" value="CAB0041769.1"/>
    <property type="molecule type" value="Genomic_DNA"/>
</dbReference>
<gene>
    <name evidence="2" type="ORF">TBRA_LOCUS13425</name>
</gene>
<reference evidence="2 3" key="1">
    <citation type="submission" date="2020-02" db="EMBL/GenBank/DDBJ databases">
        <authorList>
            <person name="Ferguson B K."/>
        </authorList>
    </citation>
    <scope>NUCLEOTIDE SEQUENCE [LARGE SCALE GENOMIC DNA]</scope>
</reference>
<evidence type="ECO:0000313" key="2">
    <source>
        <dbReference type="EMBL" id="CAB0041769.1"/>
    </source>
</evidence>
<feature type="region of interest" description="Disordered" evidence="1">
    <location>
        <begin position="196"/>
        <end position="219"/>
    </location>
</feature>
<evidence type="ECO:0000313" key="3">
    <source>
        <dbReference type="Proteomes" id="UP000479190"/>
    </source>
</evidence>
<feature type="region of interest" description="Disordered" evidence="1">
    <location>
        <begin position="61"/>
        <end position="103"/>
    </location>
</feature>
<dbReference type="Proteomes" id="UP000479190">
    <property type="component" value="Unassembled WGS sequence"/>
</dbReference>
<sequence>MEAEPVQQKLEEMIAQLTTQCARHPEWTAIQLCKDMAKGVPSFVKFFMEKKESEASIEEIHGQGIMPEYPGQEKFPPTRGNRSQTGNPSGKKINSPRPTSAEGQWAEIAAELQTMWKRDDQLEKMLAGTFEKFHKFEAEWGEEGAKYSAPHRRDIKDWEDERKAIQEFREEREKKRRRQDETAARAKAELKAKREAMEKLRKERDEREAELRKLQEEARETEEILERAQAIEVLGSVRACFRCQYPGVRSVYNCPRRDTHHKK</sequence>
<accession>A0A6H5IYC7</accession>
<name>A0A6H5IYC7_9HYME</name>